<evidence type="ECO:0000256" key="3">
    <source>
        <dbReference type="ARBA" id="ARBA00022824"/>
    </source>
</evidence>
<dbReference type="InterPro" id="IPR036174">
    <property type="entry name" value="Znf_Sec23_Sec24_sf"/>
</dbReference>
<sequence length="457" mass="50115">MNIHDGVIHQQELHCNSSLQTPDIKISTAATTTAIRHHHRHPPPSSLFTHSLSLYPLMAEFLDLEAQDAVRMPWNVVPGTKQDSSHCGVVPIAAVYTPLKPLPSMPVLPYAALRCRNCRSVLNPFSVVDFVAKLWVCPFCLQRNHFPTHYHSISDQNLPAELFPQYTTIEYESTSEKSTVPPVFFLVVDTCLIEEELGFLRSAVSQAVGLVPENSLVGLITFGTYVFVHELGFGQIPKVYVVRGSKEVTKDQVIEQMGFFAKRPKPATGVIAGVRDGLSQETIARFLLPASECEFTINSVFFSALISLPIVLCPDFTSYVGCNNCNQILEELQKDPWPVPSDQRATRCTGTALSVAAHLLGACVPGSGARIICFVGGPTTDGPGAIVSKNLSEPVRSHKDLDKDSAPYFHKAVKFYEGLAKQLVHQGHVLDLFACALDQVLSAGFSSTFVFLDFSDE</sequence>
<keyword evidence="5 9" id="KW-0931">ER-Golgi transport</keyword>
<evidence type="ECO:0000313" key="13">
    <source>
        <dbReference type="Proteomes" id="UP000585474"/>
    </source>
</evidence>
<keyword evidence="13" id="KW-1185">Reference proteome</keyword>
<evidence type="ECO:0000259" key="10">
    <source>
        <dbReference type="Pfam" id="PF04810"/>
    </source>
</evidence>
<keyword evidence="3 9" id="KW-0256">Endoplasmic reticulum</keyword>
<dbReference type="GO" id="GO:0006886">
    <property type="term" value="P:intracellular protein transport"/>
    <property type="evidence" value="ECO:0007669"/>
    <property type="project" value="InterPro"/>
</dbReference>
<keyword evidence="6 9" id="KW-0653">Protein transport</keyword>
<evidence type="ECO:0000256" key="7">
    <source>
        <dbReference type="ARBA" id="ARBA00023136"/>
    </source>
</evidence>
<dbReference type="GO" id="GO:0005789">
    <property type="term" value="C:endoplasmic reticulum membrane"/>
    <property type="evidence" value="ECO:0007669"/>
    <property type="project" value="UniProtKB-SubCell"/>
</dbReference>
<comment type="function">
    <text evidence="9">Component of the coat protein complex II (COPII) which promotes the formation of transport vesicles from the endoplasmic reticulum (ER). The coat has two main functions, the physical deformation of the endoplasmic reticulum membrane into vesicles and the selection of cargo molecules.</text>
</comment>
<evidence type="ECO:0000256" key="8">
    <source>
        <dbReference type="ARBA" id="ARBA00023329"/>
    </source>
</evidence>
<dbReference type="GO" id="GO:0070971">
    <property type="term" value="C:endoplasmic reticulum exit site"/>
    <property type="evidence" value="ECO:0007669"/>
    <property type="project" value="TreeGrafter"/>
</dbReference>
<protein>
    <recommendedName>
        <fullName evidence="9">Protein transport protein SEC23</fullName>
    </recommendedName>
</protein>
<accession>A0A7J0F075</accession>
<dbReference type="AlphaFoldDB" id="A0A7J0F075"/>
<comment type="caution">
    <text evidence="12">The sequence shown here is derived from an EMBL/GenBank/DDBJ whole genome shotgun (WGS) entry which is preliminary data.</text>
</comment>
<dbReference type="Gene3D" id="2.30.30.380">
    <property type="entry name" value="Zn-finger domain of Sec23/24"/>
    <property type="match status" value="1"/>
</dbReference>
<dbReference type="GO" id="GO:0008270">
    <property type="term" value="F:zinc ion binding"/>
    <property type="evidence" value="ECO:0007669"/>
    <property type="project" value="InterPro"/>
</dbReference>
<evidence type="ECO:0000256" key="4">
    <source>
        <dbReference type="ARBA" id="ARBA00022833"/>
    </source>
</evidence>
<dbReference type="Proteomes" id="UP000585474">
    <property type="component" value="Unassembled WGS sequence"/>
</dbReference>
<dbReference type="InterPro" id="IPR006896">
    <property type="entry name" value="Sec23/24_trunk_dom"/>
</dbReference>
<dbReference type="InterPro" id="IPR037364">
    <property type="entry name" value="Sec23"/>
</dbReference>
<gene>
    <name evidence="12" type="ORF">Acr_08g0004870</name>
</gene>
<dbReference type="GO" id="GO:0030127">
    <property type="term" value="C:COPII vesicle coat"/>
    <property type="evidence" value="ECO:0007669"/>
    <property type="project" value="InterPro"/>
</dbReference>
<evidence type="ECO:0000256" key="5">
    <source>
        <dbReference type="ARBA" id="ARBA00022892"/>
    </source>
</evidence>
<dbReference type="PANTHER" id="PTHR11141">
    <property type="entry name" value="PROTEIN TRANSPORT PROTEIN SEC23"/>
    <property type="match status" value="1"/>
</dbReference>
<proteinExistence type="inferred from homology"/>
<keyword evidence="7 9" id="KW-0472">Membrane</keyword>
<dbReference type="InterPro" id="IPR036465">
    <property type="entry name" value="vWFA_dom_sf"/>
</dbReference>
<evidence type="ECO:0000256" key="6">
    <source>
        <dbReference type="ARBA" id="ARBA00022927"/>
    </source>
</evidence>
<evidence type="ECO:0000259" key="11">
    <source>
        <dbReference type="Pfam" id="PF04811"/>
    </source>
</evidence>
<comment type="similarity">
    <text evidence="9">Belongs to the SEC23/SEC24 family. SEC23 subfamily.</text>
</comment>
<dbReference type="SUPFAM" id="SSF82919">
    <property type="entry name" value="Zn-finger domain of Sec23/24"/>
    <property type="match status" value="1"/>
</dbReference>
<keyword evidence="8 9" id="KW-0968">Cytoplasmic vesicle</keyword>
<dbReference type="SUPFAM" id="SSF53300">
    <property type="entry name" value="vWA-like"/>
    <property type="match status" value="2"/>
</dbReference>
<dbReference type="SUPFAM" id="SSF81995">
    <property type="entry name" value="beta-sandwich domain of Sec23/24"/>
    <property type="match status" value="1"/>
</dbReference>
<keyword evidence="9" id="KW-0963">Cytoplasm</keyword>
<feature type="domain" description="Zinc finger Sec23/Sec24-type" evidence="10">
    <location>
        <begin position="113"/>
        <end position="150"/>
    </location>
</feature>
<keyword evidence="1 9" id="KW-0813">Transport</keyword>
<reference evidence="12 13" key="1">
    <citation type="submission" date="2019-07" db="EMBL/GenBank/DDBJ databases">
        <title>De Novo Assembly of kiwifruit Actinidia rufa.</title>
        <authorList>
            <person name="Sugita-Konishi S."/>
            <person name="Sato K."/>
            <person name="Mori E."/>
            <person name="Abe Y."/>
            <person name="Kisaki G."/>
            <person name="Hamano K."/>
            <person name="Suezawa K."/>
            <person name="Otani M."/>
            <person name="Fukuda T."/>
            <person name="Manabe T."/>
            <person name="Gomi K."/>
            <person name="Tabuchi M."/>
            <person name="Akimitsu K."/>
            <person name="Kataoka I."/>
        </authorList>
    </citation>
    <scope>NUCLEOTIDE SEQUENCE [LARGE SCALE GENOMIC DNA]</scope>
    <source>
        <strain evidence="13">cv. Fuchu</strain>
    </source>
</reference>
<feature type="domain" description="Sec23/Sec24 trunk" evidence="11">
    <location>
        <begin position="325"/>
        <end position="440"/>
    </location>
</feature>
<dbReference type="FunFam" id="2.30.30.380:FF:000001">
    <property type="entry name" value="Protein transport protein SEC23"/>
    <property type="match status" value="1"/>
</dbReference>
<dbReference type="OrthoDB" id="10256289at2759"/>
<keyword evidence="2 9" id="KW-0479">Metal-binding</keyword>
<dbReference type="PANTHER" id="PTHR11141:SF2">
    <property type="entry name" value="PROTEIN TRANSPORT PROTEIN SEC23 C"/>
    <property type="match status" value="1"/>
</dbReference>
<dbReference type="EMBL" id="BJWL01000008">
    <property type="protein sequence ID" value="GFY92091.1"/>
    <property type="molecule type" value="Genomic_DNA"/>
</dbReference>
<dbReference type="Pfam" id="PF04811">
    <property type="entry name" value="Sec23_trunk"/>
    <property type="match status" value="2"/>
</dbReference>
<keyword evidence="4 9" id="KW-0862">Zinc</keyword>
<evidence type="ECO:0000256" key="1">
    <source>
        <dbReference type="ARBA" id="ARBA00022448"/>
    </source>
</evidence>
<dbReference type="Gene3D" id="3.40.50.410">
    <property type="entry name" value="von Willebrand factor, type A domain"/>
    <property type="match status" value="2"/>
</dbReference>
<feature type="domain" description="Sec23/Sec24 trunk" evidence="11">
    <location>
        <begin position="180"/>
        <end position="300"/>
    </location>
</feature>
<evidence type="ECO:0000256" key="9">
    <source>
        <dbReference type="RuleBase" id="RU365030"/>
    </source>
</evidence>
<dbReference type="GO" id="GO:0090110">
    <property type="term" value="P:COPII-coated vesicle cargo loading"/>
    <property type="evidence" value="ECO:0007669"/>
    <property type="project" value="TreeGrafter"/>
</dbReference>
<organism evidence="12 13">
    <name type="scientific">Actinidia rufa</name>
    <dbReference type="NCBI Taxonomy" id="165716"/>
    <lineage>
        <taxon>Eukaryota</taxon>
        <taxon>Viridiplantae</taxon>
        <taxon>Streptophyta</taxon>
        <taxon>Embryophyta</taxon>
        <taxon>Tracheophyta</taxon>
        <taxon>Spermatophyta</taxon>
        <taxon>Magnoliopsida</taxon>
        <taxon>eudicotyledons</taxon>
        <taxon>Gunneridae</taxon>
        <taxon>Pentapetalae</taxon>
        <taxon>asterids</taxon>
        <taxon>Ericales</taxon>
        <taxon>Actinidiaceae</taxon>
        <taxon>Actinidia</taxon>
    </lineage>
</organism>
<evidence type="ECO:0000313" key="12">
    <source>
        <dbReference type="EMBL" id="GFY92091.1"/>
    </source>
</evidence>
<name>A0A7J0F075_9ERIC</name>
<dbReference type="GO" id="GO:0005096">
    <property type="term" value="F:GTPase activator activity"/>
    <property type="evidence" value="ECO:0007669"/>
    <property type="project" value="TreeGrafter"/>
</dbReference>
<comment type="subcellular location">
    <subcellularLocation>
        <location evidence="9">Cytoplasmic vesicle</location>
        <location evidence="9">COPII-coated vesicle membrane</location>
        <topology evidence="9">Peripheral membrane protein</topology>
        <orientation evidence="9">Cytoplasmic side</orientation>
    </subcellularLocation>
    <subcellularLocation>
        <location evidence="9">Endoplasmic reticulum membrane</location>
        <topology evidence="9">Peripheral membrane protein</topology>
        <orientation evidence="9">Cytoplasmic side</orientation>
    </subcellularLocation>
</comment>
<dbReference type="Pfam" id="PF04810">
    <property type="entry name" value="zf-Sec23_Sec24"/>
    <property type="match status" value="1"/>
</dbReference>
<dbReference type="InterPro" id="IPR006895">
    <property type="entry name" value="Znf_Sec23_Sec24"/>
</dbReference>
<evidence type="ECO:0000256" key="2">
    <source>
        <dbReference type="ARBA" id="ARBA00022723"/>
    </source>
</evidence>